<keyword evidence="1" id="KW-0812">Transmembrane</keyword>
<dbReference type="PATRIC" id="fig|989403.3.peg.1952"/>
<comment type="caution">
    <text evidence="2">The sequence shown here is derived from an EMBL/GenBank/DDBJ whole genome shotgun (WGS) entry which is preliminary data.</text>
</comment>
<proteinExistence type="predicted"/>
<dbReference type="EMBL" id="LMCB01000013">
    <property type="protein sequence ID" value="KZL19545.1"/>
    <property type="molecule type" value="Genomic_DNA"/>
</dbReference>
<keyword evidence="3" id="KW-1185">Reference proteome</keyword>
<protein>
    <submittedName>
        <fullName evidence="2">Uncharacterized protein</fullName>
    </submittedName>
</protein>
<feature type="transmembrane region" description="Helical" evidence="1">
    <location>
        <begin position="115"/>
        <end position="134"/>
    </location>
</feature>
<evidence type="ECO:0000313" key="3">
    <source>
        <dbReference type="Proteomes" id="UP000076577"/>
    </source>
</evidence>
<organism evidence="2 3">
    <name type="scientific">Pseudovibrio axinellae</name>
    <dbReference type="NCBI Taxonomy" id="989403"/>
    <lineage>
        <taxon>Bacteria</taxon>
        <taxon>Pseudomonadati</taxon>
        <taxon>Pseudomonadota</taxon>
        <taxon>Alphaproteobacteria</taxon>
        <taxon>Hyphomicrobiales</taxon>
        <taxon>Stappiaceae</taxon>
        <taxon>Pseudovibrio</taxon>
    </lineage>
</organism>
<evidence type="ECO:0000256" key="1">
    <source>
        <dbReference type="SAM" id="Phobius"/>
    </source>
</evidence>
<dbReference type="Proteomes" id="UP000076577">
    <property type="component" value="Unassembled WGS sequence"/>
</dbReference>
<evidence type="ECO:0000313" key="2">
    <source>
        <dbReference type="EMBL" id="KZL19545.1"/>
    </source>
</evidence>
<gene>
    <name evidence="2" type="ORF">PsAD2_01823</name>
</gene>
<feature type="transmembrane region" description="Helical" evidence="1">
    <location>
        <begin position="88"/>
        <end position="109"/>
    </location>
</feature>
<dbReference type="STRING" id="989403.SAMN05421798_102384"/>
<keyword evidence="1" id="KW-0472">Membrane</keyword>
<accession>A0A165Z667</accession>
<keyword evidence="1" id="KW-1133">Transmembrane helix</keyword>
<name>A0A165Z667_9HYPH</name>
<dbReference type="AlphaFoldDB" id="A0A165Z667"/>
<sequence length="149" mass="17163">MRRLSETEVRAAVRGGVSRDGEISRPLENDATAIKCFGCGQMEYRAREVCRCGYYLRGQLEAERQRNADDYLSRERNRFNQLRKRRNISLVAFILALFLGGLYVTGNLTMIGDTLARYAFLVSVVFVFGSLKIIRELERQMVELSKRLN</sequence>
<reference evidence="2 3" key="1">
    <citation type="journal article" date="2016" name="Front. Microbiol.">
        <title>Comparative Genomic Analysis Reveals a Diverse Repertoire of Genes Involved in Prokaryote-Eukaryote Interactions within the Pseudovibrio Genus.</title>
        <authorList>
            <person name="Romano S."/>
            <person name="Fernandez-Guerra A."/>
            <person name="Reen F.J."/>
            <person name="Glockner F.O."/>
            <person name="Crowley S.P."/>
            <person name="O'Sullivan O."/>
            <person name="Cotter P.D."/>
            <person name="Adams C."/>
            <person name="Dobson A.D."/>
            <person name="O'Gara F."/>
        </authorList>
    </citation>
    <scope>NUCLEOTIDE SEQUENCE [LARGE SCALE GENOMIC DNA]</scope>
    <source>
        <strain evidence="2 3">Ad2</strain>
    </source>
</reference>